<feature type="transmembrane region" description="Helical" evidence="2">
    <location>
        <begin position="38"/>
        <end position="61"/>
    </location>
</feature>
<dbReference type="AlphaFoldDB" id="A0A381X2T3"/>
<feature type="non-terminal residue" evidence="4">
    <location>
        <position position="205"/>
    </location>
</feature>
<protein>
    <recommendedName>
        <fullName evidence="3">Type II secretion system protein GspB C-terminal domain-containing protein</fullName>
    </recommendedName>
</protein>
<name>A0A381X2T3_9ZZZZ</name>
<feature type="region of interest" description="Disordered" evidence="1">
    <location>
        <begin position="77"/>
        <end position="100"/>
    </location>
</feature>
<gene>
    <name evidence="4" type="ORF">METZ01_LOCUS111834</name>
</gene>
<accession>A0A381X2T3</accession>
<dbReference type="InterPro" id="IPR032389">
    <property type="entry name" value="GspB_C"/>
</dbReference>
<feature type="domain" description="Type II secretion system protein GspB C-terminal" evidence="3">
    <location>
        <begin position="167"/>
        <end position="205"/>
    </location>
</feature>
<sequence>MSFILDALRKSENERRRHASPGLADARTMPMRQRRSPWIALAALLLGANIILVAIFGFDWYRNLDSVSASASKTVASIPAPDSGNGSDTGIPAPAPAGDFRVRSLPTEARRSKAAVSSVPSPTPARPADLAAAAGVAREPIPRRNAYTDLPTMNEAIVAGNLSVAPLHLDIHVYSASSSERFVFINMVKYREGGRLQEGPAVEAI</sequence>
<dbReference type="Pfam" id="PF16537">
    <property type="entry name" value="T2SSB"/>
    <property type="match status" value="1"/>
</dbReference>
<keyword evidence="2" id="KW-0812">Transmembrane</keyword>
<proteinExistence type="predicted"/>
<organism evidence="4">
    <name type="scientific">marine metagenome</name>
    <dbReference type="NCBI Taxonomy" id="408172"/>
    <lineage>
        <taxon>unclassified sequences</taxon>
        <taxon>metagenomes</taxon>
        <taxon>ecological metagenomes</taxon>
    </lineage>
</organism>
<keyword evidence="2" id="KW-1133">Transmembrane helix</keyword>
<evidence type="ECO:0000256" key="1">
    <source>
        <dbReference type="SAM" id="MobiDB-lite"/>
    </source>
</evidence>
<evidence type="ECO:0000313" key="4">
    <source>
        <dbReference type="EMBL" id="SVA58980.1"/>
    </source>
</evidence>
<dbReference type="GO" id="GO:0015627">
    <property type="term" value="C:type II protein secretion system complex"/>
    <property type="evidence" value="ECO:0007669"/>
    <property type="project" value="InterPro"/>
</dbReference>
<evidence type="ECO:0000256" key="2">
    <source>
        <dbReference type="SAM" id="Phobius"/>
    </source>
</evidence>
<reference evidence="4" key="1">
    <citation type="submission" date="2018-05" db="EMBL/GenBank/DDBJ databases">
        <authorList>
            <person name="Lanie J.A."/>
            <person name="Ng W.-L."/>
            <person name="Kazmierczak K.M."/>
            <person name="Andrzejewski T.M."/>
            <person name="Davidsen T.M."/>
            <person name="Wayne K.J."/>
            <person name="Tettelin H."/>
            <person name="Glass J.I."/>
            <person name="Rusch D."/>
            <person name="Podicherti R."/>
            <person name="Tsui H.-C.T."/>
            <person name="Winkler M.E."/>
        </authorList>
    </citation>
    <scope>NUCLEOTIDE SEQUENCE</scope>
</reference>
<evidence type="ECO:0000259" key="3">
    <source>
        <dbReference type="Pfam" id="PF16537"/>
    </source>
</evidence>
<keyword evidence="2" id="KW-0472">Membrane</keyword>
<dbReference type="EMBL" id="UINC01013692">
    <property type="protein sequence ID" value="SVA58980.1"/>
    <property type="molecule type" value="Genomic_DNA"/>
</dbReference>